<feature type="compositionally biased region" description="Polar residues" evidence="3">
    <location>
        <begin position="1243"/>
        <end position="1258"/>
    </location>
</feature>
<dbReference type="InterPro" id="IPR033162">
    <property type="entry name" value="TBCD"/>
</dbReference>
<dbReference type="Proteomes" id="UP000694918">
    <property type="component" value="Unplaced"/>
</dbReference>
<dbReference type="GO" id="GO:0005096">
    <property type="term" value="F:GTPase activator activity"/>
    <property type="evidence" value="ECO:0007669"/>
    <property type="project" value="InterPro"/>
</dbReference>
<keyword evidence="6" id="KW-1185">Reference proteome</keyword>
<protein>
    <submittedName>
        <fullName evidence="7">Tubulin-folding cofactor D</fullName>
    </submittedName>
</protein>
<accession>A0AAJ6UR07</accession>
<organism evidence="6 7">
    <name type="scientific">Populus euphratica</name>
    <name type="common">Euphrates poplar</name>
    <dbReference type="NCBI Taxonomy" id="75702"/>
    <lineage>
        <taxon>Eukaryota</taxon>
        <taxon>Viridiplantae</taxon>
        <taxon>Streptophyta</taxon>
        <taxon>Embryophyta</taxon>
        <taxon>Tracheophyta</taxon>
        <taxon>Spermatophyta</taxon>
        <taxon>Magnoliopsida</taxon>
        <taxon>eudicotyledons</taxon>
        <taxon>Gunneridae</taxon>
        <taxon>Pentapetalae</taxon>
        <taxon>rosids</taxon>
        <taxon>fabids</taxon>
        <taxon>Malpighiales</taxon>
        <taxon>Salicaceae</taxon>
        <taxon>Saliceae</taxon>
        <taxon>Populus</taxon>
    </lineage>
</organism>
<dbReference type="InterPro" id="IPR016024">
    <property type="entry name" value="ARM-type_fold"/>
</dbReference>
<proteinExistence type="predicted"/>
<reference evidence="7" key="1">
    <citation type="submission" date="2025-08" db="UniProtKB">
        <authorList>
            <consortium name="RefSeq"/>
        </authorList>
    </citation>
    <scope>IDENTIFICATION</scope>
</reference>
<dbReference type="InterPro" id="IPR011989">
    <property type="entry name" value="ARM-like"/>
</dbReference>
<dbReference type="GO" id="GO:0000226">
    <property type="term" value="P:microtubule cytoskeleton organization"/>
    <property type="evidence" value="ECO:0007669"/>
    <property type="project" value="TreeGrafter"/>
</dbReference>
<dbReference type="PANTHER" id="PTHR12658:SF0">
    <property type="entry name" value="TUBULIN-SPECIFIC CHAPERONE D"/>
    <property type="match status" value="1"/>
</dbReference>
<sequence length="1258" mass="140097">MPVSESVDEDDEHDSKDTVLQKYFLQEWKLVKSLLDDIVSNQQVSDLSSVHKIRSIMDKYQQQGELLEPYLESIVSPLMQIIRTRTIEFGFESNEILEIIKPVCIIIYTLVTVCGYKAVIKFFPHQVSDLELAVSLLEKCHGANSVTSLRQESKGEMEAKCVMLLWLSILVLVPFDISSVDTSIASSNELGELELAPLVLRILKFSKEYLSNAGPMRTMAGLVLSKLLSRPDMPMAFTSFIEWTHEVLSSGTDDFSSHFQLLGAVEALAAIFKAGGRKGLMGVVSTVWTDVSLLEKSGTAAHSPLLRKYLVKLTQRIGLTCLPPRSPAWCYVGRTSSLGENVSLNVSKRADQCSHDENIDSVKPEESAVCLEDEAMDVPEIVEEIIEMLLAGLRDTDTVVRWSAAKGIGRITSRLTSALSEEVLSSILELFSPGESDGSWHGACLALAELARRGLLLPTSLPKVVPYVVKALHYDIRRGPHSVGSHVRDAAAYVCWAFGRAYYHVDMRNVLEQLAPHLLTVACYDREVNCRRSAAAAFQENVGRQGNYPHGIDIVNTADYFSLSSRVNSYLHVAVYIAQYEGYLYPFAEELLHNKIGHWDKGLRELAGEALSALVKYDPKYFASFVLEKLIPCTLSSDLCMRHGATLATAEIVLALHRFDYALPAEKQKQVAGVVPAIEKARLYRGKGGEIMRSAVSRFIECISSSHLLLPEKIKRSLLDTLSENLRHPNSQIQNDAVKALEHFVRACLVTTNNEGASSITSKYLEQLTDQNVAVRRGSAMALGVLPYELLANRWRDVLLKLSSSCMIENKPEDRDAEARVNAVKGLILVLKTLTQERDCSSICCGEDGISLYHLIKNEVMLSLFKALDDYSVDNRGDVGSWVREAAMEGLETCTYILCIKDSNGKSHHVESVSERPNNDVADNNQVVSFFDANLATNVIGGIAKQAVEKMDKIREAAAKVLQRILYNKAIFIPFIPCRENLEEIVPNETDLKWGVPTFSYQRFVQLLRFSCYSRSVLSGLVISIGGLQDSLRKASISALLKYLQPVETKESNDRRLREHMLSADMLWVLEQYKKCDRVIVPTLKTIEILFSKKIFLDMEDQTPVFCASVLDSLAVELKGSKDFAKLYSGIAILGYIASLLETINARAFTHLLTLLSHRYPKIRKASAEQVYIVLLQNGNLVPEDKMERALEIISETCWDGDVEATKLQKLELYEMAGVELGLLVKPRDKLPNKDSEKEPASNDENASYSSLVGSTGF</sequence>
<feature type="compositionally biased region" description="Basic and acidic residues" evidence="3">
    <location>
        <begin position="1230"/>
        <end position="1241"/>
    </location>
</feature>
<dbReference type="Gene3D" id="1.25.10.10">
    <property type="entry name" value="Leucine-rich Repeat Variant"/>
    <property type="match status" value="2"/>
</dbReference>
<feature type="region of interest" description="Disordered" evidence="3">
    <location>
        <begin position="1230"/>
        <end position="1258"/>
    </location>
</feature>
<dbReference type="Pfam" id="PF12612">
    <property type="entry name" value="TFCD_C"/>
    <property type="match status" value="1"/>
</dbReference>
<dbReference type="GO" id="GO:0007023">
    <property type="term" value="P:post-chaperonin tubulin folding pathway"/>
    <property type="evidence" value="ECO:0007669"/>
    <property type="project" value="InterPro"/>
</dbReference>
<evidence type="ECO:0000259" key="4">
    <source>
        <dbReference type="Pfam" id="PF12612"/>
    </source>
</evidence>
<feature type="repeat" description="HEAT" evidence="2">
    <location>
        <begin position="385"/>
        <end position="422"/>
    </location>
</feature>
<gene>
    <name evidence="7" type="primary">LOC105132314</name>
</gene>
<dbReference type="InterPro" id="IPR022577">
    <property type="entry name" value="TBCD_C"/>
</dbReference>
<evidence type="ECO:0000313" key="7">
    <source>
        <dbReference type="RefSeq" id="XP_011034030.1"/>
    </source>
</evidence>
<keyword evidence="1" id="KW-0143">Chaperone</keyword>
<dbReference type="AlphaFoldDB" id="A0AAJ6UR07"/>
<dbReference type="InterPro" id="IPR058033">
    <property type="entry name" value="ARM_TBCD_2nd"/>
</dbReference>
<dbReference type="KEGG" id="peu:105132314"/>
<evidence type="ECO:0000313" key="6">
    <source>
        <dbReference type="Proteomes" id="UP000694918"/>
    </source>
</evidence>
<dbReference type="SUPFAM" id="SSF48371">
    <property type="entry name" value="ARM repeat"/>
    <property type="match status" value="1"/>
</dbReference>
<dbReference type="GO" id="GO:0007021">
    <property type="term" value="P:tubulin complex assembly"/>
    <property type="evidence" value="ECO:0007669"/>
    <property type="project" value="InterPro"/>
</dbReference>
<feature type="domain" description="Tubulin-folding cofactor D ARM repeats" evidence="5">
    <location>
        <begin position="305"/>
        <end position="552"/>
    </location>
</feature>
<dbReference type="Pfam" id="PF23579">
    <property type="entry name" value="ARM_TBCD"/>
    <property type="match status" value="1"/>
</dbReference>
<dbReference type="PANTHER" id="PTHR12658">
    <property type="entry name" value="BETA-TUBULIN COFACTOR D"/>
    <property type="match status" value="1"/>
</dbReference>
<dbReference type="PROSITE" id="PS50077">
    <property type="entry name" value="HEAT_REPEAT"/>
    <property type="match status" value="1"/>
</dbReference>
<evidence type="ECO:0000256" key="2">
    <source>
        <dbReference type="PROSITE-ProRule" id="PRU00103"/>
    </source>
</evidence>
<evidence type="ECO:0000256" key="1">
    <source>
        <dbReference type="ARBA" id="ARBA00023186"/>
    </source>
</evidence>
<dbReference type="RefSeq" id="XP_011034030.1">
    <property type="nucleotide sequence ID" value="XM_011035728.1"/>
</dbReference>
<dbReference type="GeneID" id="105132314"/>
<name>A0AAJ6UR07_POPEU</name>
<feature type="domain" description="Tubulin-folding cofactor D C-terminal" evidence="4">
    <location>
        <begin position="938"/>
        <end position="1126"/>
    </location>
</feature>
<evidence type="ECO:0000256" key="3">
    <source>
        <dbReference type="SAM" id="MobiDB-lite"/>
    </source>
</evidence>
<dbReference type="Pfam" id="PF25767">
    <property type="entry name" value="ARM_TBCD_2nd"/>
    <property type="match status" value="1"/>
</dbReference>
<evidence type="ECO:0000259" key="5">
    <source>
        <dbReference type="Pfam" id="PF25767"/>
    </source>
</evidence>
<dbReference type="InterPro" id="IPR021133">
    <property type="entry name" value="HEAT_type_2"/>
</dbReference>
<dbReference type="GO" id="GO:0048487">
    <property type="term" value="F:beta-tubulin binding"/>
    <property type="evidence" value="ECO:0007669"/>
    <property type="project" value="InterPro"/>
</dbReference>